<organism evidence="9 10">
    <name type="scientific">Rubus argutus</name>
    <name type="common">Southern blackberry</name>
    <dbReference type="NCBI Taxonomy" id="59490"/>
    <lineage>
        <taxon>Eukaryota</taxon>
        <taxon>Viridiplantae</taxon>
        <taxon>Streptophyta</taxon>
        <taxon>Embryophyta</taxon>
        <taxon>Tracheophyta</taxon>
        <taxon>Spermatophyta</taxon>
        <taxon>Magnoliopsida</taxon>
        <taxon>eudicotyledons</taxon>
        <taxon>Gunneridae</taxon>
        <taxon>Pentapetalae</taxon>
        <taxon>rosids</taxon>
        <taxon>fabids</taxon>
        <taxon>Rosales</taxon>
        <taxon>Rosaceae</taxon>
        <taxon>Rosoideae</taxon>
        <taxon>Rosoideae incertae sedis</taxon>
        <taxon>Rubus</taxon>
    </lineage>
</organism>
<dbReference type="InterPro" id="IPR000157">
    <property type="entry name" value="TIR_dom"/>
</dbReference>
<evidence type="ECO:0000313" key="10">
    <source>
        <dbReference type="Proteomes" id="UP001457282"/>
    </source>
</evidence>
<dbReference type="InterPro" id="IPR036390">
    <property type="entry name" value="WH_DNA-bd_sf"/>
</dbReference>
<dbReference type="PROSITE" id="PS50104">
    <property type="entry name" value="TIR"/>
    <property type="match status" value="1"/>
</dbReference>
<dbReference type="Pfam" id="PF00931">
    <property type="entry name" value="NB-ARC"/>
    <property type="match status" value="1"/>
</dbReference>
<dbReference type="InterPro" id="IPR003593">
    <property type="entry name" value="AAA+_ATPase"/>
</dbReference>
<dbReference type="AlphaFoldDB" id="A0AAW1VS25"/>
<evidence type="ECO:0000256" key="2">
    <source>
        <dbReference type="ARBA" id="ARBA00022614"/>
    </source>
</evidence>
<evidence type="ECO:0000256" key="1">
    <source>
        <dbReference type="ARBA" id="ARBA00011982"/>
    </source>
</evidence>
<keyword evidence="2" id="KW-0433">Leucine-rich repeat</keyword>
<dbReference type="InterPro" id="IPR027417">
    <property type="entry name" value="P-loop_NTPase"/>
</dbReference>
<dbReference type="Gene3D" id="3.40.50.300">
    <property type="entry name" value="P-loop containing nucleotide triphosphate hydrolases"/>
    <property type="match status" value="1"/>
</dbReference>
<dbReference type="InterPro" id="IPR044974">
    <property type="entry name" value="Disease_R_plants"/>
</dbReference>
<dbReference type="PANTHER" id="PTHR11017">
    <property type="entry name" value="LEUCINE-RICH REPEAT-CONTAINING PROTEIN"/>
    <property type="match status" value="1"/>
</dbReference>
<dbReference type="Gene3D" id="1.10.8.430">
    <property type="entry name" value="Helical domain of apoptotic protease-activating factors"/>
    <property type="match status" value="1"/>
</dbReference>
<dbReference type="PANTHER" id="PTHR11017:SF555">
    <property type="entry name" value="TIR-NBS-LRR RCT1-LIKE RESISTANCE PROTEIN"/>
    <property type="match status" value="1"/>
</dbReference>
<evidence type="ECO:0000256" key="7">
    <source>
        <dbReference type="ARBA" id="ARBA00047304"/>
    </source>
</evidence>
<dbReference type="Pfam" id="PF23282">
    <property type="entry name" value="WHD_ROQ1"/>
    <property type="match status" value="1"/>
</dbReference>
<evidence type="ECO:0000256" key="5">
    <source>
        <dbReference type="ARBA" id="ARBA00022821"/>
    </source>
</evidence>
<dbReference type="FunFam" id="3.40.50.10140:FF:000007">
    <property type="entry name" value="Disease resistance protein (TIR-NBS-LRR class)"/>
    <property type="match status" value="1"/>
</dbReference>
<dbReference type="SMART" id="SM00382">
    <property type="entry name" value="AAA"/>
    <property type="match status" value="1"/>
</dbReference>
<dbReference type="SUPFAM" id="SSF52540">
    <property type="entry name" value="P-loop containing nucleoside triphosphate hydrolases"/>
    <property type="match status" value="1"/>
</dbReference>
<dbReference type="InterPro" id="IPR032675">
    <property type="entry name" value="LRR_dom_sf"/>
</dbReference>
<dbReference type="Pfam" id="PF20160">
    <property type="entry name" value="C-JID"/>
    <property type="match status" value="1"/>
</dbReference>
<gene>
    <name evidence="9" type="ORF">M0R45_034801</name>
</gene>
<evidence type="ECO:0000256" key="3">
    <source>
        <dbReference type="ARBA" id="ARBA00022737"/>
    </source>
</evidence>
<dbReference type="InterPro" id="IPR058192">
    <property type="entry name" value="WHD_ROQ1-like"/>
</dbReference>
<dbReference type="GO" id="GO:0007165">
    <property type="term" value="P:signal transduction"/>
    <property type="evidence" value="ECO:0007669"/>
    <property type="project" value="InterPro"/>
</dbReference>
<dbReference type="SUPFAM" id="SSF52058">
    <property type="entry name" value="L domain-like"/>
    <property type="match status" value="1"/>
</dbReference>
<dbReference type="SUPFAM" id="SSF46785">
    <property type="entry name" value="Winged helix' DNA-binding domain"/>
    <property type="match status" value="1"/>
</dbReference>
<dbReference type="GO" id="GO:0043531">
    <property type="term" value="F:ADP binding"/>
    <property type="evidence" value="ECO:0007669"/>
    <property type="project" value="InterPro"/>
</dbReference>
<name>A0AAW1VS25_RUBAR</name>
<evidence type="ECO:0000256" key="4">
    <source>
        <dbReference type="ARBA" id="ARBA00022801"/>
    </source>
</evidence>
<accession>A0AAW1VS25</accession>
<protein>
    <recommendedName>
        <fullName evidence="1">ADP-ribosyl cyclase/cyclic ADP-ribose hydrolase</fullName>
        <ecNumber evidence="1">3.2.2.6</ecNumber>
    </recommendedName>
</protein>
<proteinExistence type="predicted"/>
<dbReference type="Proteomes" id="UP001457282">
    <property type="component" value="Unassembled WGS sequence"/>
</dbReference>
<dbReference type="InterPro" id="IPR035897">
    <property type="entry name" value="Toll_tir_struct_dom_sf"/>
</dbReference>
<evidence type="ECO:0000313" key="9">
    <source>
        <dbReference type="EMBL" id="KAK9910862.1"/>
    </source>
</evidence>
<feature type="domain" description="TIR" evidence="8">
    <location>
        <begin position="13"/>
        <end position="179"/>
    </location>
</feature>
<dbReference type="EMBL" id="JBEDUW010000007">
    <property type="protein sequence ID" value="KAK9910862.1"/>
    <property type="molecule type" value="Genomic_DNA"/>
</dbReference>
<keyword evidence="4" id="KW-0378">Hydrolase</keyword>
<dbReference type="SUPFAM" id="SSF52200">
    <property type="entry name" value="Toll/Interleukin receptor TIR domain"/>
    <property type="match status" value="1"/>
</dbReference>
<dbReference type="InterPro" id="IPR002182">
    <property type="entry name" value="NB-ARC"/>
</dbReference>
<dbReference type="Pfam" id="PF23286">
    <property type="entry name" value="LRR_13"/>
    <property type="match status" value="1"/>
</dbReference>
<reference evidence="9 10" key="1">
    <citation type="journal article" date="2023" name="G3 (Bethesda)">
        <title>A chromosome-length genome assembly and annotation of blackberry (Rubus argutus, cv. 'Hillquist').</title>
        <authorList>
            <person name="Bruna T."/>
            <person name="Aryal R."/>
            <person name="Dudchenko O."/>
            <person name="Sargent D.J."/>
            <person name="Mead D."/>
            <person name="Buti M."/>
            <person name="Cavallini A."/>
            <person name="Hytonen T."/>
            <person name="Andres J."/>
            <person name="Pham M."/>
            <person name="Weisz D."/>
            <person name="Mascagni F."/>
            <person name="Usai G."/>
            <person name="Natali L."/>
            <person name="Bassil N."/>
            <person name="Fernandez G.E."/>
            <person name="Lomsadze A."/>
            <person name="Armour M."/>
            <person name="Olukolu B."/>
            <person name="Poorten T."/>
            <person name="Britton C."/>
            <person name="Davik J."/>
            <person name="Ashrafi H."/>
            <person name="Aiden E.L."/>
            <person name="Borodovsky M."/>
            <person name="Worthington M."/>
        </authorList>
    </citation>
    <scope>NUCLEOTIDE SEQUENCE [LARGE SCALE GENOMIC DNA]</scope>
    <source>
        <strain evidence="9">PI 553951</strain>
    </source>
</reference>
<dbReference type="EC" id="3.2.2.6" evidence="1"/>
<dbReference type="InterPro" id="IPR058546">
    <property type="entry name" value="RPS4B/Roq1-like_LRR"/>
</dbReference>
<dbReference type="Gene3D" id="3.40.50.10140">
    <property type="entry name" value="Toll/interleukin-1 receptor homology (TIR) domain"/>
    <property type="match status" value="1"/>
</dbReference>
<comment type="caution">
    <text evidence="9">The sequence shown here is derived from an EMBL/GenBank/DDBJ whole genome shotgun (WGS) entry which is preliminary data.</text>
</comment>
<sequence length="1214" mass="137728">MAAASSSSSGSHWNYDVFLSFRGEDTRRIFVGHLHKALDQKLLKTFIDSEDLRKGDDLSDLQKAITNSRLSLVVFSENYACSSWCLKELAQILKCMDTQKQIVVPIFYQVDPSDIRKLKGSFGEAFAKHERDSAADMEEMQSWRSALTRATNLSGWDSKNYQDDAKLIEDIVEDIFNKLIHISAIRDDGLVGMDSHINEMELLLCPGVADVRFVGIWGMGGIGKTTIARAVYNKIDGQFEHCCFLENIKERFRATNGDIHMQEELLSRMLKEERWILGTLDKGLNMIRERLGKKKVLLVLDDVDRLDQIETLLGKKPSFGGGSRIIITTRDRHLLGGFQIYNPKLLSNSEALELFRQYAFRTNEPSISYIHLSGRAIEYAHGVPLALKVLGAFLDNKSAREWEDQLEKIKRFPDAGIQGALRTSFDGLDDSQKSIFLDIACFFRGMHKDFVTKFLDSCGFFPHSGLGVLVDRALITISYYDTLEMHDLLQEMGWAIGRLSRVWSYEDVDHVLSQNVAREALEGIVLDLRKSKEVYLNTEAFVSMPKLRLLKLDHNRYTTHRYDYKFFGWYDLDHPALDEDCKQYVSGELKFLSHELRLLIWHGSPLKSLPGNFHPKNLVYLDMPHCHLEQLWEGIKPLKNLKYINLSHSQYLRKLPDLTEATNLNKVILDGCISLLEVHPSISALKHLVCLNLKGCKELKSLLSSIHMNSLELLDLSGCSNLEEFPEISEVMKELSDLNLDGTAIKELPSSIELLPRLATLSMRNCRSLVCVPDSICHLASLEELCLAGCSKLSNLPENLGNLKCLWKLEVEGSGLKQLPFSILCLSHLIKWLSCKGCKEMTAPFSSWPTWIQENPSYSVLLELDLSDCNLLELSDGIARLSSLKSLNLCRNKNLESLPATMNLLGNLTQLALEGCKRLKSIPVLSSSIIYIDAHDCTALETVSTPMHLYNNRLCFTFSNCRQLVQIPFADIVENRSRHQDNLRPVFCRMHLSGSRVPDWFNHQCSGSSVTLQLPHNKILGFAVCAVSNLEQGALNFAAVRSALCICTFVGNRGQHSFGFQLLDGRFRADRFFESDHIFVGYKIGLTKQVELDDECYYTEATFRITVDDDFKTVKDCSCIRSCGVRVLHFNNEEVQNLSTTPPIIHADRSTLPFFVDLCEMKSERKRVISEREEETERVLGVSGEAEPSELREGRGICQQLLPVPKRYRERHGE</sequence>
<dbReference type="GO" id="GO:0006952">
    <property type="term" value="P:defense response"/>
    <property type="evidence" value="ECO:0007669"/>
    <property type="project" value="UniProtKB-KW"/>
</dbReference>
<comment type="catalytic activity">
    <reaction evidence="7">
        <text>NAD(+) + H2O = ADP-D-ribose + nicotinamide + H(+)</text>
        <dbReference type="Rhea" id="RHEA:16301"/>
        <dbReference type="ChEBI" id="CHEBI:15377"/>
        <dbReference type="ChEBI" id="CHEBI:15378"/>
        <dbReference type="ChEBI" id="CHEBI:17154"/>
        <dbReference type="ChEBI" id="CHEBI:57540"/>
        <dbReference type="ChEBI" id="CHEBI:57967"/>
        <dbReference type="EC" id="3.2.2.6"/>
    </reaction>
    <physiologicalReaction direction="left-to-right" evidence="7">
        <dbReference type="Rhea" id="RHEA:16302"/>
    </physiologicalReaction>
</comment>
<keyword evidence="3" id="KW-0677">Repeat</keyword>
<dbReference type="InterPro" id="IPR045344">
    <property type="entry name" value="C-JID"/>
</dbReference>
<dbReference type="PRINTS" id="PR00364">
    <property type="entry name" value="DISEASERSIST"/>
</dbReference>
<keyword evidence="6" id="KW-0520">NAD</keyword>
<dbReference type="InterPro" id="IPR042197">
    <property type="entry name" value="Apaf_helical"/>
</dbReference>
<dbReference type="Pfam" id="PF01582">
    <property type="entry name" value="TIR"/>
    <property type="match status" value="1"/>
</dbReference>
<dbReference type="SMART" id="SM00255">
    <property type="entry name" value="TIR"/>
    <property type="match status" value="1"/>
</dbReference>
<evidence type="ECO:0000256" key="6">
    <source>
        <dbReference type="ARBA" id="ARBA00023027"/>
    </source>
</evidence>
<dbReference type="Gene3D" id="3.80.10.10">
    <property type="entry name" value="Ribonuclease Inhibitor"/>
    <property type="match status" value="3"/>
</dbReference>
<dbReference type="GO" id="GO:0061809">
    <property type="term" value="F:NAD+ nucleosidase activity, cyclic ADP-ribose generating"/>
    <property type="evidence" value="ECO:0007669"/>
    <property type="project" value="UniProtKB-EC"/>
</dbReference>
<keyword evidence="10" id="KW-1185">Reference proteome</keyword>
<keyword evidence="5" id="KW-0611">Plant defense</keyword>
<evidence type="ECO:0000259" key="8">
    <source>
        <dbReference type="PROSITE" id="PS50104"/>
    </source>
</evidence>